<organism evidence="2 3">
    <name type="scientific">Rhypophila decipiens</name>
    <dbReference type="NCBI Taxonomy" id="261697"/>
    <lineage>
        <taxon>Eukaryota</taxon>
        <taxon>Fungi</taxon>
        <taxon>Dikarya</taxon>
        <taxon>Ascomycota</taxon>
        <taxon>Pezizomycotina</taxon>
        <taxon>Sordariomycetes</taxon>
        <taxon>Sordariomycetidae</taxon>
        <taxon>Sordariales</taxon>
        <taxon>Naviculisporaceae</taxon>
        <taxon>Rhypophila</taxon>
    </lineage>
</organism>
<gene>
    <name evidence="2" type="ORF">QBC37DRAFT_80067</name>
</gene>
<feature type="transmembrane region" description="Helical" evidence="1">
    <location>
        <begin position="366"/>
        <end position="382"/>
    </location>
</feature>
<keyword evidence="1" id="KW-1133">Transmembrane helix</keyword>
<comment type="caution">
    <text evidence="2">The sequence shown here is derived from an EMBL/GenBank/DDBJ whole genome shotgun (WGS) entry which is preliminary data.</text>
</comment>
<feature type="transmembrane region" description="Helical" evidence="1">
    <location>
        <begin position="297"/>
        <end position="318"/>
    </location>
</feature>
<dbReference type="EMBL" id="MU858251">
    <property type="protein sequence ID" value="KAK4208266.1"/>
    <property type="molecule type" value="Genomic_DNA"/>
</dbReference>
<evidence type="ECO:0000313" key="2">
    <source>
        <dbReference type="EMBL" id="KAK4208266.1"/>
    </source>
</evidence>
<sequence length="481" mass="54382">MVSPLTSPFPILPLHIRPITHQSGENTFSEWITLFTLCLAPLVAHIIAGVPEVSCLSRHRPRWQDRICHYNPISILWRYAVITDRRIRARSWEAADLAASNTLFWTSDGWDGSEQMADSTLPYCSRLPEITRVAFFSGEMVKRLIVTLQGCQVVFMTINIFKLTTLDEDLPPFSARMGLDIIFFHIALIGLMRIFCCLWLTQDFSYSNVPNSGLDKGRVYDRSLSSFNTHLDISADVLGGVMDRRWSADTVRRPRLTSPTFPIIHTDPSSTTDSWKHMRPHSRYWATNTWPSRAFRFFFLTILLGLWTIAMLIAISSMDVTATAFLALVFYHFLLGPAVILLSIYFVQGKTTTTIIPCISSKWYKVYTAVVFLVAISLFVVGCIETRQTPCGTFTSFPRYMGDLMGCLKKESMPIRMGTGKEVTEPPPVRLGTLDIPEGFGIGFFSPLSRDPRQFVMMNFTGNCLGNLSTISAQLAKFEVR</sequence>
<keyword evidence="3" id="KW-1185">Reference proteome</keyword>
<name>A0AAN7B0K5_9PEZI</name>
<reference evidence="2" key="2">
    <citation type="submission" date="2023-05" db="EMBL/GenBank/DDBJ databases">
        <authorList>
            <consortium name="Lawrence Berkeley National Laboratory"/>
            <person name="Steindorff A."/>
            <person name="Hensen N."/>
            <person name="Bonometti L."/>
            <person name="Westerberg I."/>
            <person name="Brannstrom I.O."/>
            <person name="Guillou S."/>
            <person name="Cros-Aarteil S."/>
            <person name="Calhoun S."/>
            <person name="Haridas S."/>
            <person name="Kuo A."/>
            <person name="Mondo S."/>
            <person name="Pangilinan J."/>
            <person name="Riley R."/>
            <person name="Labutti K."/>
            <person name="Andreopoulos B."/>
            <person name="Lipzen A."/>
            <person name="Chen C."/>
            <person name="Yanf M."/>
            <person name="Daum C."/>
            <person name="Ng V."/>
            <person name="Clum A."/>
            <person name="Ohm R."/>
            <person name="Martin F."/>
            <person name="Silar P."/>
            <person name="Natvig D."/>
            <person name="Lalanne C."/>
            <person name="Gautier V."/>
            <person name="Ament-Velasquez S.L."/>
            <person name="Kruys A."/>
            <person name="Hutchinson M.I."/>
            <person name="Powell A.J."/>
            <person name="Barry K."/>
            <person name="Miller A.N."/>
            <person name="Grigoriev I.V."/>
            <person name="Debuchy R."/>
            <person name="Gladieux P."/>
            <person name="Thoren M.H."/>
            <person name="Johannesson H."/>
        </authorList>
    </citation>
    <scope>NUCLEOTIDE SEQUENCE</scope>
    <source>
        <strain evidence="2">PSN293</strain>
    </source>
</reference>
<accession>A0AAN7B0K5</accession>
<feature type="transmembrane region" description="Helical" evidence="1">
    <location>
        <begin position="144"/>
        <end position="161"/>
    </location>
</feature>
<dbReference type="AlphaFoldDB" id="A0AAN7B0K5"/>
<feature type="transmembrane region" description="Helical" evidence="1">
    <location>
        <begin position="181"/>
        <end position="201"/>
    </location>
</feature>
<proteinExistence type="predicted"/>
<keyword evidence="1" id="KW-0812">Transmembrane</keyword>
<keyword evidence="1" id="KW-0472">Membrane</keyword>
<protein>
    <submittedName>
        <fullName evidence="2">Uncharacterized protein</fullName>
    </submittedName>
</protein>
<evidence type="ECO:0000256" key="1">
    <source>
        <dbReference type="SAM" id="Phobius"/>
    </source>
</evidence>
<dbReference type="Proteomes" id="UP001301769">
    <property type="component" value="Unassembled WGS sequence"/>
</dbReference>
<evidence type="ECO:0000313" key="3">
    <source>
        <dbReference type="Proteomes" id="UP001301769"/>
    </source>
</evidence>
<reference evidence="2" key="1">
    <citation type="journal article" date="2023" name="Mol. Phylogenet. Evol.">
        <title>Genome-scale phylogeny and comparative genomics of the fungal order Sordariales.</title>
        <authorList>
            <person name="Hensen N."/>
            <person name="Bonometti L."/>
            <person name="Westerberg I."/>
            <person name="Brannstrom I.O."/>
            <person name="Guillou S."/>
            <person name="Cros-Aarteil S."/>
            <person name="Calhoun S."/>
            <person name="Haridas S."/>
            <person name="Kuo A."/>
            <person name="Mondo S."/>
            <person name="Pangilinan J."/>
            <person name="Riley R."/>
            <person name="LaButti K."/>
            <person name="Andreopoulos B."/>
            <person name="Lipzen A."/>
            <person name="Chen C."/>
            <person name="Yan M."/>
            <person name="Daum C."/>
            <person name="Ng V."/>
            <person name="Clum A."/>
            <person name="Steindorff A."/>
            <person name="Ohm R.A."/>
            <person name="Martin F."/>
            <person name="Silar P."/>
            <person name="Natvig D.O."/>
            <person name="Lalanne C."/>
            <person name="Gautier V."/>
            <person name="Ament-Velasquez S.L."/>
            <person name="Kruys A."/>
            <person name="Hutchinson M.I."/>
            <person name="Powell A.J."/>
            <person name="Barry K."/>
            <person name="Miller A.N."/>
            <person name="Grigoriev I.V."/>
            <person name="Debuchy R."/>
            <person name="Gladieux P."/>
            <person name="Hiltunen Thoren M."/>
            <person name="Johannesson H."/>
        </authorList>
    </citation>
    <scope>NUCLEOTIDE SEQUENCE</scope>
    <source>
        <strain evidence="2">PSN293</strain>
    </source>
</reference>
<feature type="transmembrane region" description="Helical" evidence="1">
    <location>
        <begin position="324"/>
        <end position="346"/>
    </location>
</feature>
<feature type="transmembrane region" description="Helical" evidence="1">
    <location>
        <begin position="31"/>
        <end position="50"/>
    </location>
</feature>